<name>K2N797_9HYPH</name>
<dbReference type="SUPFAM" id="SSF52540">
    <property type="entry name" value="P-loop containing nucleoside triphosphate hydrolases"/>
    <property type="match status" value="1"/>
</dbReference>
<evidence type="ECO:0000313" key="3">
    <source>
        <dbReference type="EMBL" id="EKF43353.1"/>
    </source>
</evidence>
<comment type="caution">
    <text evidence="3">The sequence shown here is derived from an EMBL/GenBank/DDBJ whole genome shotgun (WGS) entry which is preliminary data.</text>
</comment>
<dbReference type="InterPro" id="IPR002789">
    <property type="entry name" value="HerA_central"/>
</dbReference>
<dbReference type="Gene3D" id="3.40.50.300">
    <property type="entry name" value="P-loop containing nucleotide triphosphate hydrolases"/>
    <property type="match status" value="2"/>
</dbReference>
<dbReference type="InterPro" id="IPR008571">
    <property type="entry name" value="HerA-like"/>
</dbReference>
<dbReference type="Pfam" id="PF01935">
    <property type="entry name" value="DUF87"/>
    <property type="match status" value="1"/>
</dbReference>
<evidence type="ECO:0000259" key="2">
    <source>
        <dbReference type="Pfam" id="PF01935"/>
    </source>
</evidence>
<sequence>MFVERGTTQGETTSQERRAVDQPQRRLLGHVVQCDGARATIAADTETVDSGAGNHWAVGKMISINLGTTRTVGLVYAVERPEQRWNDNETNPIIISVELVGEVRDFENKPVFDRGITEYPYIGAPAHRIRSRDLQAIYDLNGRNSTVIGKLSQDDQIDACIAVDDTLNRHFAVVGTTGVGKSSAVALLLRKTIASRPDLRVLILDPHNEFATALPEHAVRIDTSTLDLPFWLFRLEEFVEVLFRGREAVPEEVELLRDLIPHAKHVYQNPQQPGSILKRGSDTNSLTADTPVPYRMADLIREIDDRMGMLETKNERPLYRSLKARIEAALADPRYRFMFASRMIEDTIHQTIGQIFRVPSNGKTVTCLEMAGMPPEVINSVCSVLARLAFDMTLWSNGKFKVLVVCEEAHRYMPVDTRLGFAPTRHALARIAKEGRKYGCYLGVITQRPGELDPTVLSQCSTVFAMRLANELDQSIIRSAIADSSASTLSFLSAMGRREAIVFGEGVATTMRVKFEKLPDAVIPGSRRGAETTGEDAQGQEIDLASIIKRLRESGHTSRQAQGRASSPPEAEDYGSSSLGQAGDRGYAPAQREFHNSPPPVWSDEALGFRSQQIIPGARGRFGNR</sequence>
<reference evidence="3 4" key="1">
    <citation type="journal article" date="2012" name="J. Bacteriol.">
        <title>Genome Sequence of Nitratireductor indicus Type Strain C115.</title>
        <authorList>
            <person name="Lai Q."/>
            <person name="Li G."/>
            <person name="Yu Z."/>
            <person name="Shao Z."/>
        </authorList>
    </citation>
    <scope>NUCLEOTIDE SEQUENCE [LARGE SCALE GENOMIC DNA]</scope>
    <source>
        <strain evidence="3 4">C115</strain>
    </source>
</reference>
<dbReference type="PANTHER" id="PTHR42957:SF1">
    <property type="entry name" value="HELICASE MJ1565-RELATED"/>
    <property type="match status" value="1"/>
</dbReference>
<evidence type="ECO:0000313" key="4">
    <source>
        <dbReference type="Proteomes" id="UP000007374"/>
    </source>
</evidence>
<dbReference type="Proteomes" id="UP000007374">
    <property type="component" value="Unassembled WGS sequence"/>
</dbReference>
<dbReference type="STRING" id="721133.SAMN05216176_101313"/>
<feature type="region of interest" description="Disordered" evidence="1">
    <location>
        <begin position="1"/>
        <end position="22"/>
    </location>
</feature>
<keyword evidence="4" id="KW-1185">Reference proteome</keyword>
<feature type="region of interest" description="Disordered" evidence="1">
    <location>
        <begin position="553"/>
        <end position="625"/>
    </location>
</feature>
<dbReference type="PANTHER" id="PTHR42957">
    <property type="entry name" value="HELICASE MJ1565-RELATED"/>
    <property type="match status" value="1"/>
</dbReference>
<dbReference type="eggNOG" id="COG0433">
    <property type="taxonomic scope" value="Bacteria"/>
</dbReference>
<protein>
    <recommendedName>
        <fullName evidence="2">Helicase HerA central domain-containing protein</fullName>
    </recommendedName>
</protein>
<feature type="domain" description="Helicase HerA central" evidence="2">
    <location>
        <begin position="147"/>
        <end position="388"/>
    </location>
</feature>
<dbReference type="EMBL" id="AMSI01000003">
    <property type="protein sequence ID" value="EKF43353.1"/>
    <property type="molecule type" value="Genomic_DNA"/>
</dbReference>
<dbReference type="RefSeq" id="WP_009449543.1">
    <property type="nucleotide sequence ID" value="NZ_AMSI01000003.1"/>
</dbReference>
<accession>K2N797</accession>
<feature type="compositionally biased region" description="Polar residues" evidence="1">
    <location>
        <begin position="1"/>
        <end position="13"/>
    </location>
</feature>
<evidence type="ECO:0000256" key="1">
    <source>
        <dbReference type="SAM" id="MobiDB-lite"/>
    </source>
</evidence>
<organism evidence="3 4">
    <name type="scientific">Nitratireductor indicus C115</name>
    <dbReference type="NCBI Taxonomy" id="1231190"/>
    <lineage>
        <taxon>Bacteria</taxon>
        <taxon>Pseudomonadati</taxon>
        <taxon>Pseudomonadota</taxon>
        <taxon>Alphaproteobacteria</taxon>
        <taxon>Hyphomicrobiales</taxon>
        <taxon>Phyllobacteriaceae</taxon>
        <taxon>Nitratireductor</taxon>
    </lineage>
</organism>
<proteinExistence type="predicted"/>
<dbReference type="InterPro" id="IPR027417">
    <property type="entry name" value="P-loop_NTPase"/>
</dbReference>
<dbReference type="AlphaFoldDB" id="K2N797"/>
<gene>
    <name evidence="3" type="ORF">NA8A_04958</name>
</gene>
<dbReference type="PATRIC" id="fig|1231190.3.peg.1037"/>